<evidence type="ECO:0000313" key="2">
    <source>
        <dbReference type="Proteomes" id="UP000649617"/>
    </source>
</evidence>
<comment type="caution">
    <text evidence="1">The sequence shown here is derived from an EMBL/GenBank/DDBJ whole genome shotgun (WGS) entry which is preliminary data.</text>
</comment>
<dbReference type="Proteomes" id="UP000649617">
    <property type="component" value="Unassembled WGS sequence"/>
</dbReference>
<proteinExistence type="predicted"/>
<dbReference type="OrthoDB" id="430447at2759"/>
<sequence>ERGTLTVTAQDVTHKPREEFEEAIMRLRGSMRGSGDASSLSLDQATRPPRVEFARSSTVEALTNVIDSLNLRQSSTVGHSQALRRVGAELEHRRRRQLQRAYLGSRHGSHVCRLRRLPVLLHGGTGTSSEIPEPSPAPVPRLRMSSLEAVLHFVSIPAEGLHQTDLELCSVLWILLYYGLQRCHPGLQRL</sequence>
<dbReference type="AlphaFoldDB" id="A0A812VVC4"/>
<evidence type="ECO:0000313" key="1">
    <source>
        <dbReference type="EMBL" id="CAE7659988.1"/>
    </source>
</evidence>
<feature type="non-terminal residue" evidence="1">
    <location>
        <position position="1"/>
    </location>
</feature>
<keyword evidence="2" id="KW-1185">Reference proteome</keyword>
<reference evidence="1" key="1">
    <citation type="submission" date="2021-02" db="EMBL/GenBank/DDBJ databases">
        <authorList>
            <person name="Dougan E. K."/>
            <person name="Rhodes N."/>
            <person name="Thang M."/>
            <person name="Chan C."/>
        </authorList>
    </citation>
    <scope>NUCLEOTIDE SEQUENCE</scope>
</reference>
<name>A0A812VVC4_SYMPI</name>
<feature type="non-terminal residue" evidence="1">
    <location>
        <position position="190"/>
    </location>
</feature>
<protein>
    <submittedName>
        <fullName evidence="1">Kif1 protein</fullName>
    </submittedName>
</protein>
<accession>A0A812VVC4</accession>
<dbReference type="EMBL" id="CAJNIZ010043423">
    <property type="protein sequence ID" value="CAE7659988.1"/>
    <property type="molecule type" value="Genomic_DNA"/>
</dbReference>
<organism evidence="1 2">
    <name type="scientific">Symbiodinium pilosum</name>
    <name type="common">Dinoflagellate</name>
    <dbReference type="NCBI Taxonomy" id="2952"/>
    <lineage>
        <taxon>Eukaryota</taxon>
        <taxon>Sar</taxon>
        <taxon>Alveolata</taxon>
        <taxon>Dinophyceae</taxon>
        <taxon>Suessiales</taxon>
        <taxon>Symbiodiniaceae</taxon>
        <taxon>Symbiodinium</taxon>
    </lineage>
</organism>
<gene>
    <name evidence="1" type="primary">kif1</name>
    <name evidence="1" type="ORF">SPIL2461_LOCUS17872</name>
</gene>